<dbReference type="InterPro" id="IPR018687">
    <property type="entry name" value="DUF2177_membr"/>
</dbReference>
<reference evidence="2 3" key="1">
    <citation type="submission" date="2016-10" db="EMBL/GenBank/DDBJ databases">
        <authorList>
            <person name="de Groot N.N."/>
        </authorList>
    </citation>
    <scope>NUCLEOTIDE SEQUENCE [LARGE SCALE GENOMIC DNA]</scope>
    <source>
        <strain evidence="2 3">APO</strain>
    </source>
</reference>
<proteinExistence type="predicted"/>
<feature type="transmembrane region" description="Helical" evidence="1">
    <location>
        <begin position="7"/>
        <end position="25"/>
    </location>
</feature>
<keyword evidence="1" id="KW-1133">Transmembrane helix</keyword>
<dbReference type="Proteomes" id="UP000199230">
    <property type="component" value="Unassembled WGS sequence"/>
</dbReference>
<dbReference type="STRING" id="159292.SAMN05192546_101210"/>
<protein>
    <submittedName>
        <fullName evidence="2">Uncharacterized membrane protein</fullName>
    </submittedName>
</protein>
<evidence type="ECO:0000313" key="2">
    <source>
        <dbReference type="EMBL" id="SDY28804.1"/>
    </source>
</evidence>
<name>A0A1H3IPP1_9FIRM</name>
<evidence type="ECO:0000256" key="1">
    <source>
        <dbReference type="SAM" id="Phobius"/>
    </source>
</evidence>
<dbReference type="RefSeq" id="WP_093310030.1">
    <property type="nucleotide sequence ID" value="NZ_FNPV01000001.1"/>
</dbReference>
<gene>
    <name evidence="2" type="ORF">SAMN05192546_101210</name>
</gene>
<organism evidence="2 3">
    <name type="scientific">Tindallia californiensis</name>
    <dbReference type="NCBI Taxonomy" id="159292"/>
    <lineage>
        <taxon>Bacteria</taxon>
        <taxon>Bacillati</taxon>
        <taxon>Bacillota</taxon>
        <taxon>Clostridia</taxon>
        <taxon>Peptostreptococcales</taxon>
        <taxon>Tindalliaceae</taxon>
        <taxon>Tindallia</taxon>
    </lineage>
</organism>
<feature type="transmembrane region" description="Helical" evidence="1">
    <location>
        <begin position="45"/>
        <end position="64"/>
    </location>
</feature>
<dbReference type="Pfam" id="PF09945">
    <property type="entry name" value="DUF2177"/>
    <property type="match status" value="1"/>
</dbReference>
<sequence length="136" mass="15722">MYYWLRIYFITIIVFFSIDLLWLGLIAKPFYQNQIGFLLSSRVNWPAAATFYLLYIGGMVYFVLRPALQQDSWMVALYTGALFGFITYATYDLTNLATIKNWPLLVTIVDLLWGTFLGASVSTATFLILESLKWNQ</sequence>
<keyword evidence="1" id="KW-0472">Membrane</keyword>
<feature type="transmembrane region" description="Helical" evidence="1">
    <location>
        <begin position="73"/>
        <end position="91"/>
    </location>
</feature>
<accession>A0A1H3IPP1</accession>
<dbReference type="OrthoDB" id="166547at2"/>
<dbReference type="EMBL" id="FNPV01000001">
    <property type="protein sequence ID" value="SDY28804.1"/>
    <property type="molecule type" value="Genomic_DNA"/>
</dbReference>
<keyword evidence="3" id="KW-1185">Reference proteome</keyword>
<feature type="transmembrane region" description="Helical" evidence="1">
    <location>
        <begin position="111"/>
        <end position="129"/>
    </location>
</feature>
<evidence type="ECO:0000313" key="3">
    <source>
        <dbReference type="Proteomes" id="UP000199230"/>
    </source>
</evidence>
<keyword evidence="1" id="KW-0812">Transmembrane</keyword>
<dbReference type="AlphaFoldDB" id="A0A1H3IPP1"/>